<dbReference type="Gene3D" id="3.90.25.10">
    <property type="entry name" value="UDP-galactose 4-epimerase, domain 1"/>
    <property type="match status" value="1"/>
</dbReference>
<reference evidence="3" key="1">
    <citation type="submission" date="2016-11" db="EMBL/GenBank/DDBJ databases">
        <title>Complete Genome Sequence of alachlor-degrading Sphingomonas sp. strain JJ-A5.</title>
        <authorList>
            <person name="Lee H."/>
            <person name="Ka J.-O."/>
        </authorList>
    </citation>
    <scope>NUCLEOTIDE SEQUENCE [LARGE SCALE GENOMIC DNA]</scope>
    <source>
        <strain evidence="3">JJ-A5</strain>
    </source>
</reference>
<evidence type="ECO:0000259" key="1">
    <source>
        <dbReference type="Pfam" id="PF05368"/>
    </source>
</evidence>
<sequence>MDTILIIGGSGTVGGHLLTEIARQGLDRRLNILCAARSEATARNIEAQGFAAVHVDLDEPQSITAAMDGVTTLFLLKPYGLKMLNYAKSVVDAAAAASVRAIVNLSAFGPDASAIDLLTWHRLVDRYIESSDIAFTHLRPGFFLEGLAARINLQLGTVGDLSGARDVPWVAATDIARVAATVLGVPGPHAGKAYSLVSEALSAPYIARLLGEVAGRAFTEVAIEDGTAVEALISRGREPGFARAIVEYAKAAPDFPCDDATGTIETITGHSAISVREFLERNLAAKESSAPT</sequence>
<dbReference type="InterPro" id="IPR051604">
    <property type="entry name" value="Ergot_Alk_Oxidoreductase"/>
</dbReference>
<dbReference type="InterPro" id="IPR036291">
    <property type="entry name" value="NAD(P)-bd_dom_sf"/>
</dbReference>
<dbReference type="InterPro" id="IPR008030">
    <property type="entry name" value="NmrA-like"/>
</dbReference>
<dbReference type="STRING" id="1921510.BSL82_10415"/>
<dbReference type="PANTHER" id="PTHR43162">
    <property type="match status" value="1"/>
</dbReference>
<name>A0A1L3ZVR1_9SPHN</name>
<keyword evidence="3" id="KW-1185">Reference proteome</keyword>
<dbReference type="AlphaFoldDB" id="A0A1L3ZVR1"/>
<dbReference type="PANTHER" id="PTHR43162:SF1">
    <property type="entry name" value="PRESTALK A DIFFERENTIATION PROTEIN A"/>
    <property type="match status" value="1"/>
</dbReference>
<evidence type="ECO:0000313" key="3">
    <source>
        <dbReference type="Proteomes" id="UP000182063"/>
    </source>
</evidence>
<dbReference type="KEGG" id="sphj:BSL82_10415"/>
<protein>
    <recommendedName>
        <fullName evidence="1">NmrA-like domain-containing protein</fullName>
    </recommendedName>
</protein>
<evidence type="ECO:0000313" key="2">
    <source>
        <dbReference type="EMBL" id="API59680.1"/>
    </source>
</evidence>
<accession>A0A1L3ZVR1</accession>
<dbReference type="Pfam" id="PF05368">
    <property type="entry name" value="NmrA"/>
    <property type="match status" value="1"/>
</dbReference>
<gene>
    <name evidence="2" type="ORF">BSL82_10415</name>
</gene>
<dbReference type="SUPFAM" id="SSF51735">
    <property type="entry name" value="NAD(P)-binding Rossmann-fold domains"/>
    <property type="match status" value="1"/>
</dbReference>
<dbReference type="EMBL" id="CP018221">
    <property type="protein sequence ID" value="API59680.1"/>
    <property type="molecule type" value="Genomic_DNA"/>
</dbReference>
<dbReference type="Gene3D" id="3.40.50.720">
    <property type="entry name" value="NAD(P)-binding Rossmann-like Domain"/>
    <property type="match status" value="1"/>
</dbReference>
<organism evidence="2 3">
    <name type="scientific">Tardibacter chloracetimidivorans</name>
    <dbReference type="NCBI Taxonomy" id="1921510"/>
    <lineage>
        <taxon>Bacteria</taxon>
        <taxon>Pseudomonadati</taxon>
        <taxon>Pseudomonadota</taxon>
        <taxon>Alphaproteobacteria</taxon>
        <taxon>Sphingomonadales</taxon>
        <taxon>Sphingomonadaceae</taxon>
        <taxon>Tardibacter</taxon>
    </lineage>
</organism>
<proteinExistence type="predicted"/>
<feature type="domain" description="NmrA-like" evidence="1">
    <location>
        <begin position="2"/>
        <end position="231"/>
    </location>
</feature>
<dbReference type="Proteomes" id="UP000182063">
    <property type="component" value="Chromosome"/>
</dbReference>